<keyword evidence="1" id="KW-0472">Membrane</keyword>
<dbReference type="AlphaFoldDB" id="A0A3P7LH31"/>
<organism evidence="2 3">
    <name type="scientific">Strongylus vulgaris</name>
    <name type="common">Blood worm</name>
    <dbReference type="NCBI Taxonomy" id="40348"/>
    <lineage>
        <taxon>Eukaryota</taxon>
        <taxon>Metazoa</taxon>
        <taxon>Ecdysozoa</taxon>
        <taxon>Nematoda</taxon>
        <taxon>Chromadorea</taxon>
        <taxon>Rhabditida</taxon>
        <taxon>Rhabditina</taxon>
        <taxon>Rhabditomorpha</taxon>
        <taxon>Strongyloidea</taxon>
        <taxon>Strongylidae</taxon>
        <taxon>Strongylus</taxon>
    </lineage>
</organism>
<evidence type="ECO:0000313" key="3">
    <source>
        <dbReference type="Proteomes" id="UP000270094"/>
    </source>
</evidence>
<dbReference type="Gene3D" id="1.10.287.70">
    <property type="match status" value="1"/>
</dbReference>
<evidence type="ECO:0000313" key="2">
    <source>
        <dbReference type="EMBL" id="VDM81905.1"/>
    </source>
</evidence>
<keyword evidence="3" id="KW-1185">Reference proteome</keyword>
<feature type="transmembrane region" description="Helical" evidence="1">
    <location>
        <begin position="12"/>
        <end position="32"/>
    </location>
</feature>
<dbReference type="OrthoDB" id="297496at2759"/>
<dbReference type="EMBL" id="UYYB01115143">
    <property type="protein sequence ID" value="VDM81905.1"/>
    <property type="molecule type" value="Genomic_DNA"/>
</dbReference>
<sequence length="71" mass="8170">MTPDVVDGRTVIIVSVIVTIYLIAGAFLFQALESGHDAELRAKFMLAVNRFKDKYEIDRRFNLHTFIGRIR</sequence>
<gene>
    <name evidence="2" type="ORF">SVUK_LOCUS16903</name>
</gene>
<accession>A0A3P7LH31</accession>
<evidence type="ECO:0000256" key="1">
    <source>
        <dbReference type="SAM" id="Phobius"/>
    </source>
</evidence>
<reference evidence="2 3" key="1">
    <citation type="submission" date="2018-11" db="EMBL/GenBank/DDBJ databases">
        <authorList>
            <consortium name="Pathogen Informatics"/>
        </authorList>
    </citation>
    <scope>NUCLEOTIDE SEQUENCE [LARGE SCALE GENOMIC DNA]</scope>
</reference>
<dbReference type="Proteomes" id="UP000270094">
    <property type="component" value="Unassembled WGS sequence"/>
</dbReference>
<keyword evidence="1" id="KW-1133">Transmembrane helix</keyword>
<protein>
    <submittedName>
        <fullName evidence="2">Uncharacterized protein</fullName>
    </submittedName>
</protein>
<name>A0A3P7LH31_STRVU</name>
<proteinExistence type="predicted"/>
<keyword evidence="1" id="KW-0812">Transmembrane</keyword>